<dbReference type="AlphaFoldDB" id="A0A4V2EYJ7"/>
<feature type="transmembrane region" description="Helical" evidence="1">
    <location>
        <begin position="105"/>
        <end position="121"/>
    </location>
</feature>
<accession>A0A4V2EYJ7</accession>
<evidence type="ECO:0008006" key="4">
    <source>
        <dbReference type="Google" id="ProtNLM"/>
    </source>
</evidence>
<evidence type="ECO:0000313" key="2">
    <source>
        <dbReference type="EMBL" id="RZS63230.1"/>
    </source>
</evidence>
<reference evidence="2 3" key="1">
    <citation type="submission" date="2019-02" db="EMBL/GenBank/DDBJ databases">
        <title>Sequencing the genomes of 1000 actinobacteria strains.</title>
        <authorList>
            <person name="Klenk H.-P."/>
        </authorList>
    </citation>
    <scope>NUCLEOTIDE SEQUENCE [LARGE SCALE GENOMIC DNA]</scope>
    <source>
        <strain evidence="2 3">DSM 16932</strain>
    </source>
</reference>
<keyword evidence="1" id="KW-1133">Transmembrane helix</keyword>
<dbReference type="OrthoDB" id="3830423at2"/>
<dbReference type="Proteomes" id="UP000293852">
    <property type="component" value="Unassembled WGS sequence"/>
</dbReference>
<proteinExistence type="predicted"/>
<keyword evidence="1" id="KW-0812">Transmembrane</keyword>
<keyword evidence="3" id="KW-1185">Reference proteome</keyword>
<feature type="transmembrane region" description="Helical" evidence="1">
    <location>
        <begin position="32"/>
        <end position="54"/>
    </location>
</feature>
<dbReference type="RefSeq" id="WP_130416615.1">
    <property type="nucleotide sequence ID" value="NZ_SGWX01000001.1"/>
</dbReference>
<feature type="transmembrane region" description="Helical" evidence="1">
    <location>
        <begin position="7"/>
        <end position="26"/>
    </location>
</feature>
<dbReference type="EMBL" id="SGWX01000001">
    <property type="protein sequence ID" value="RZS63230.1"/>
    <property type="molecule type" value="Genomic_DNA"/>
</dbReference>
<comment type="caution">
    <text evidence="2">The sequence shown here is derived from an EMBL/GenBank/DDBJ whole genome shotgun (WGS) entry which is preliminary data.</text>
</comment>
<keyword evidence="1" id="KW-0472">Membrane</keyword>
<organism evidence="2 3">
    <name type="scientific">Xylanimonas ulmi</name>
    <dbReference type="NCBI Taxonomy" id="228973"/>
    <lineage>
        <taxon>Bacteria</taxon>
        <taxon>Bacillati</taxon>
        <taxon>Actinomycetota</taxon>
        <taxon>Actinomycetes</taxon>
        <taxon>Micrococcales</taxon>
        <taxon>Promicromonosporaceae</taxon>
        <taxon>Xylanimonas</taxon>
    </lineage>
</organism>
<protein>
    <recommendedName>
        <fullName evidence="4">Integral membrane protein</fullName>
    </recommendedName>
</protein>
<gene>
    <name evidence="2" type="ORF">EV386_3592</name>
</gene>
<evidence type="ECO:0000256" key="1">
    <source>
        <dbReference type="SAM" id="Phobius"/>
    </source>
</evidence>
<sequence length="122" mass="13006">MDFLFDVFAFLHFVGWAIVLGGYLASMRTPGLYRGVFHGAATAFVSGVVMMGLIEGDSVTSYFHRGTLIAKLLIALVITVLAFVARRQGAKGDNGTGAVVPWVKHAIGALTIVNIVLAVFVH</sequence>
<evidence type="ECO:0000313" key="3">
    <source>
        <dbReference type="Proteomes" id="UP000293852"/>
    </source>
</evidence>
<feature type="transmembrane region" description="Helical" evidence="1">
    <location>
        <begin position="66"/>
        <end position="85"/>
    </location>
</feature>
<name>A0A4V2EYJ7_9MICO</name>